<protein>
    <submittedName>
        <fullName evidence="1">Uncharacterized protein</fullName>
    </submittedName>
</protein>
<proteinExistence type="predicted"/>
<evidence type="ECO:0000313" key="1">
    <source>
        <dbReference type="EMBL" id="SVE55967.1"/>
    </source>
</evidence>
<organism evidence="1">
    <name type="scientific">marine metagenome</name>
    <dbReference type="NCBI Taxonomy" id="408172"/>
    <lineage>
        <taxon>unclassified sequences</taxon>
        <taxon>metagenomes</taxon>
        <taxon>ecological metagenomes</taxon>
    </lineage>
</organism>
<reference evidence="1" key="1">
    <citation type="submission" date="2018-05" db="EMBL/GenBank/DDBJ databases">
        <authorList>
            <person name="Lanie J.A."/>
            <person name="Ng W.-L."/>
            <person name="Kazmierczak K.M."/>
            <person name="Andrzejewski T.M."/>
            <person name="Davidsen T.M."/>
            <person name="Wayne K.J."/>
            <person name="Tettelin H."/>
            <person name="Glass J.I."/>
            <person name="Rusch D."/>
            <person name="Podicherti R."/>
            <person name="Tsui H.-C.T."/>
            <person name="Winkler M.E."/>
        </authorList>
    </citation>
    <scope>NUCLEOTIDE SEQUENCE</scope>
</reference>
<gene>
    <name evidence="1" type="ORF">METZ01_LOCUS508821</name>
</gene>
<accession>A0A383EGI0</accession>
<dbReference type="AlphaFoldDB" id="A0A383EGI0"/>
<sequence length="91" mass="10830">MSFGQVIEFIKCDHETRPTATDRPAEWTEIVIRPFDNRMAPDGAWVQWVEEECIVIRPWVYCLLGLFWPLLRLVYTKSLQGQHTEYKLFGR</sequence>
<name>A0A383EGI0_9ZZZZ</name>
<dbReference type="EMBL" id="UINC01225763">
    <property type="protein sequence ID" value="SVE55967.1"/>
    <property type="molecule type" value="Genomic_DNA"/>
</dbReference>